<dbReference type="AlphaFoldDB" id="I5BT60"/>
<dbReference type="InterPro" id="IPR010133">
    <property type="entry name" value="Bacteriocin_signal_seq"/>
</dbReference>
<dbReference type="EMBL" id="AJYA01000077">
    <property type="protein sequence ID" value="EIM72762.1"/>
    <property type="molecule type" value="Genomic_DNA"/>
</dbReference>
<comment type="caution">
    <text evidence="1">The sequence shown here is derived from an EMBL/GenBank/DDBJ whole genome shotgun (WGS) entry which is preliminary data.</text>
</comment>
<dbReference type="GO" id="GO:0042742">
    <property type="term" value="P:defense response to bacterium"/>
    <property type="evidence" value="ECO:0007669"/>
    <property type="project" value="InterPro"/>
</dbReference>
<evidence type="ECO:0000313" key="2">
    <source>
        <dbReference type="Proteomes" id="UP000005551"/>
    </source>
</evidence>
<dbReference type="Proteomes" id="UP000005551">
    <property type="component" value="Unassembled WGS sequence"/>
</dbReference>
<evidence type="ECO:0000313" key="1">
    <source>
        <dbReference type="EMBL" id="EIM72762.1"/>
    </source>
</evidence>
<evidence type="ECO:0008006" key="3">
    <source>
        <dbReference type="Google" id="ProtNLM"/>
    </source>
</evidence>
<organism evidence="1 2">
    <name type="scientific">Nitritalea halalkaliphila LW7</name>
    <dbReference type="NCBI Taxonomy" id="1189621"/>
    <lineage>
        <taxon>Bacteria</taxon>
        <taxon>Pseudomonadati</taxon>
        <taxon>Bacteroidota</taxon>
        <taxon>Cytophagia</taxon>
        <taxon>Cytophagales</taxon>
        <taxon>Cyclobacteriaceae</taxon>
        <taxon>Nitritalea</taxon>
    </lineage>
</organism>
<dbReference type="PATRIC" id="fig|1189621.3.peg.4037"/>
<dbReference type="NCBIfam" id="TIGR01847">
    <property type="entry name" value="bacteriocin_sig"/>
    <property type="match status" value="1"/>
</dbReference>
<reference evidence="1 2" key="1">
    <citation type="submission" date="2012-05" db="EMBL/GenBank/DDBJ databases">
        <title>Genome sequence of Nitritalea halalkaliphila LW7.</title>
        <authorList>
            <person name="Jangir P.K."/>
            <person name="Singh A."/>
            <person name="Shivaji S."/>
            <person name="Sharma R."/>
        </authorList>
    </citation>
    <scope>NUCLEOTIDE SEQUENCE [LARGE SCALE GENOMIC DNA]</scope>
    <source>
        <strain evidence="1 2">LW7</strain>
    </source>
</reference>
<protein>
    <recommendedName>
        <fullName evidence="3">Bacteriocin</fullName>
    </recommendedName>
</protein>
<accession>I5BT60</accession>
<keyword evidence="2" id="KW-1185">Reference proteome</keyword>
<gene>
    <name evidence="1" type="ORF">A3SI_19416</name>
</gene>
<name>I5BT60_9BACT</name>
<proteinExistence type="predicted"/>
<sequence>MKGGRFLKILNRVGVKQNLFIMQFEELNNNELAEVNGGLLGGLLGGVLGGNNSGQNASGGLLGGFLGGLLGGNNSGGFGSFGN</sequence>